<dbReference type="OrthoDB" id="6195578at2"/>
<organism evidence="2 3">
    <name type="scientific">Dokdonella immobilis</name>
    <dbReference type="NCBI Taxonomy" id="578942"/>
    <lineage>
        <taxon>Bacteria</taxon>
        <taxon>Pseudomonadati</taxon>
        <taxon>Pseudomonadota</taxon>
        <taxon>Gammaproteobacteria</taxon>
        <taxon>Lysobacterales</taxon>
        <taxon>Rhodanobacteraceae</taxon>
        <taxon>Dokdonella</taxon>
    </lineage>
</organism>
<dbReference type="InterPro" id="IPR021806">
    <property type="entry name" value="DUF3379"/>
</dbReference>
<evidence type="ECO:0000313" key="3">
    <source>
        <dbReference type="Proteomes" id="UP000198575"/>
    </source>
</evidence>
<dbReference type="RefSeq" id="WP_092409416.1">
    <property type="nucleotide sequence ID" value="NZ_FOVF01000025.1"/>
</dbReference>
<evidence type="ECO:0000256" key="1">
    <source>
        <dbReference type="SAM" id="Phobius"/>
    </source>
</evidence>
<sequence length="259" mass="27642">MNCLEFRRRLGSEPACSFEDFVAHRAECVHCAAAHARAEEFESRIRAAFNVAVPANLADRILLAQTTEARHERRGRRRGFAALMLAAAASIVVALVAVNRPRTEVPELAGMVVDHLREHVVGADRTGSPVPKQDVMDAFAARGVSLASVPDGVNYVHKCPAGPYNTVHMVMPERSGPVSVVYVADKRIAGQVDFSRDGMHGRQLPLGKGSLVMVASADADFDAIERVWKSAMGEAVATSEGFAVPVLQSPGPGAILAAP</sequence>
<reference evidence="2 3" key="1">
    <citation type="submission" date="2016-10" db="EMBL/GenBank/DDBJ databases">
        <authorList>
            <person name="de Groot N.N."/>
        </authorList>
    </citation>
    <scope>NUCLEOTIDE SEQUENCE [LARGE SCALE GENOMIC DNA]</scope>
    <source>
        <strain evidence="2 3">CGMCC 1.7659</strain>
    </source>
</reference>
<dbReference type="Pfam" id="PF11859">
    <property type="entry name" value="DUF3379"/>
    <property type="match status" value="1"/>
</dbReference>
<dbReference type="STRING" id="578942.SAMN05216289_12547"/>
<dbReference type="EMBL" id="FOVF01000025">
    <property type="protein sequence ID" value="SFN49071.1"/>
    <property type="molecule type" value="Genomic_DNA"/>
</dbReference>
<dbReference type="Proteomes" id="UP000198575">
    <property type="component" value="Unassembled WGS sequence"/>
</dbReference>
<keyword evidence="1" id="KW-0812">Transmembrane</keyword>
<name>A0A1I4ZFN4_9GAMM</name>
<keyword evidence="1" id="KW-1133">Transmembrane helix</keyword>
<keyword evidence="3" id="KW-1185">Reference proteome</keyword>
<accession>A0A1I4ZFN4</accession>
<proteinExistence type="predicted"/>
<protein>
    <submittedName>
        <fullName evidence="2">Uncharacterized protein</fullName>
    </submittedName>
</protein>
<dbReference type="AlphaFoldDB" id="A0A1I4ZFN4"/>
<evidence type="ECO:0000313" key="2">
    <source>
        <dbReference type="EMBL" id="SFN49071.1"/>
    </source>
</evidence>
<feature type="transmembrane region" description="Helical" evidence="1">
    <location>
        <begin position="80"/>
        <end position="98"/>
    </location>
</feature>
<gene>
    <name evidence="2" type="ORF">SAMN05216289_12547</name>
</gene>
<keyword evidence="1" id="KW-0472">Membrane</keyword>